<dbReference type="PRINTS" id="PR00032">
    <property type="entry name" value="HTHARAC"/>
</dbReference>
<proteinExistence type="predicted"/>
<dbReference type="Pfam" id="PF12852">
    <property type="entry name" value="Cupin_6"/>
    <property type="match status" value="1"/>
</dbReference>
<dbReference type="PROSITE" id="PS01124">
    <property type="entry name" value="HTH_ARAC_FAMILY_2"/>
    <property type="match status" value="1"/>
</dbReference>
<evidence type="ECO:0000259" key="4">
    <source>
        <dbReference type="PROSITE" id="PS01124"/>
    </source>
</evidence>
<protein>
    <submittedName>
        <fullName evidence="5">AraC family transcriptional regulator</fullName>
    </submittedName>
</protein>
<keyword evidence="1" id="KW-0805">Transcription regulation</keyword>
<evidence type="ECO:0000256" key="3">
    <source>
        <dbReference type="ARBA" id="ARBA00023163"/>
    </source>
</evidence>
<dbReference type="PANTHER" id="PTHR46796">
    <property type="entry name" value="HTH-TYPE TRANSCRIPTIONAL ACTIVATOR RHAS-RELATED"/>
    <property type="match status" value="1"/>
</dbReference>
<dbReference type="InterPro" id="IPR032783">
    <property type="entry name" value="AraC_lig"/>
</dbReference>
<name>A0AA37WIW5_9ALTE</name>
<dbReference type="Pfam" id="PF12833">
    <property type="entry name" value="HTH_18"/>
    <property type="match status" value="1"/>
</dbReference>
<dbReference type="InterPro" id="IPR020449">
    <property type="entry name" value="Tscrpt_reg_AraC-type_HTH"/>
</dbReference>
<evidence type="ECO:0000313" key="6">
    <source>
        <dbReference type="Proteomes" id="UP001156601"/>
    </source>
</evidence>
<dbReference type="RefSeq" id="WP_284218806.1">
    <property type="nucleotide sequence ID" value="NZ_BSOT01000009.1"/>
</dbReference>
<evidence type="ECO:0000256" key="1">
    <source>
        <dbReference type="ARBA" id="ARBA00023015"/>
    </source>
</evidence>
<feature type="domain" description="HTH araC/xylS-type" evidence="4">
    <location>
        <begin position="206"/>
        <end position="304"/>
    </location>
</feature>
<dbReference type="InterPro" id="IPR018060">
    <property type="entry name" value="HTH_AraC"/>
</dbReference>
<accession>A0AA37WIW5</accession>
<dbReference type="Proteomes" id="UP001156601">
    <property type="component" value="Unassembled WGS sequence"/>
</dbReference>
<dbReference type="AlphaFoldDB" id="A0AA37WIW5"/>
<dbReference type="EMBL" id="BSOT01000009">
    <property type="protein sequence ID" value="GLR72391.1"/>
    <property type="molecule type" value="Genomic_DNA"/>
</dbReference>
<evidence type="ECO:0000256" key="2">
    <source>
        <dbReference type="ARBA" id="ARBA00023125"/>
    </source>
</evidence>
<dbReference type="GO" id="GO:0043565">
    <property type="term" value="F:sequence-specific DNA binding"/>
    <property type="evidence" value="ECO:0007669"/>
    <property type="project" value="InterPro"/>
</dbReference>
<dbReference type="Gene3D" id="1.10.10.60">
    <property type="entry name" value="Homeodomain-like"/>
    <property type="match status" value="2"/>
</dbReference>
<organism evidence="5 6">
    <name type="scientific">Agaribacter marinus</name>
    <dbReference type="NCBI Taxonomy" id="1431249"/>
    <lineage>
        <taxon>Bacteria</taxon>
        <taxon>Pseudomonadati</taxon>
        <taxon>Pseudomonadota</taxon>
        <taxon>Gammaproteobacteria</taxon>
        <taxon>Alteromonadales</taxon>
        <taxon>Alteromonadaceae</taxon>
        <taxon>Agaribacter</taxon>
    </lineage>
</organism>
<gene>
    <name evidence="5" type="primary">araC</name>
    <name evidence="5" type="ORF">GCM10007852_32990</name>
</gene>
<dbReference type="GO" id="GO:0003700">
    <property type="term" value="F:DNA-binding transcription factor activity"/>
    <property type="evidence" value="ECO:0007669"/>
    <property type="project" value="InterPro"/>
</dbReference>
<evidence type="ECO:0000313" key="5">
    <source>
        <dbReference type="EMBL" id="GLR72391.1"/>
    </source>
</evidence>
<reference evidence="5" key="1">
    <citation type="journal article" date="2014" name="Int. J. Syst. Evol. Microbiol.">
        <title>Complete genome sequence of Corynebacterium casei LMG S-19264T (=DSM 44701T), isolated from a smear-ripened cheese.</title>
        <authorList>
            <consortium name="US DOE Joint Genome Institute (JGI-PGF)"/>
            <person name="Walter F."/>
            <person name="Albersmeier A."/>
            <person name="Kalinowski J."/>
            <person name="Ruckert C."/>
        </authorList>
    </citation>
    <scope>NUCLEOTIDE SEQUENCE</scope>
    <source>
        <strain evidence="5">NBRC 110023</strain>
    </source>
</reference>
<sequence length="310" mass="34334">MDALTEILNTLRMSSSLYFRTELSSPWGVEVPKKANVARFHIVIRGQCWLKIDNDEAIYMSNGDLVIIPHGASHTLADKPTTSIRPLSEVLDEVSYEGEGPLVYGGGGAGCCLVCGEFSFDDLGNHPLLENLPTKLYLSGRDTYNTLWLDSALGFIAHEAAKLDSGAHAIIDRLSEIILIQVIRATLDSSITRIPFLSAFTDARIKRVLSAIHAKPEENWSVERLGRLVNMSRSSFSNRFSELVSMTPLQYVILVRLQKASRLLTETSTPLIAVAEGIGYQSEAAFSQAFKKQYGMRPGEFRRIHSRMAA</sequence>
<dbReference type="InterPro" id="IPR009057">
    <property type="entry name" value="Homeodomain-like_sf"/>
</dbReference>
<comment type="caution">
    <text evidence="5">The sequence shown here is derived from an EMBL/GenBank/DDBJ whole genome shotgun (WGS) entry which is preliminary data.</text>
</comment>
<dbReference type="SMART" id="SM00342">
    <property type="entry name" value="HTH_ARAC"/>
    <property type="match status" value="1"/>
</dbReference>
<dbReference type="SUPFAM" id="SSF46689">
    <property type="entry name" value="Homeodomain-like"/>
    <property type="match status" value="2"/>
</dbReference>
<keyword evidence="3" id="KW-0804">Transcription</keyword>
<keyword evidence="6" id="KW-1185">Reference proteome</keyword>
<reference evidence="5" key="2">
    <citation type="submission" date="2023-01" db="EMBL/GenBank/DDBJ databases">
        <title>Draft genome sequence of Agaribacter marinus strain NBRC 110023.</title>
        <authorList>
            <person name="Sun Q."/>
            <person name="Mori K."/>
        </authorList>
    </citation>
    <scope>NUCLEOTIDE SEQUENCE</scope>
    <source>
        <strain evidence="5">NBRC 110023</strain>
    </source>
</reference>
<keyword evidence="2" id="KW-0238">DNA-binding</keyword>
<dbReference type="InterPro" id="IPR050204">
    <property type="entry name" value="AraC_XylS_family_regulators"/>
</dbReference>
<dbReference type="PANTHER" id="PTHR46796:SF7">
    <property type="entry name" value="ARAC FAMILY TRANSCRIPTIONAL REGULATOR"/>
    <property type="match status" value="1"/>
</dbReference>